<protein>
    <submittedName>
        <fullName evidence="2">Uncharacterized protein</fullName>
    </submittedName>
</protein>
<accession>A0A5B7JRH6</accession>
<organism evidence="2 3">
    <name type="scientific">Portunus trituberculatus</name>
    <name type="common">Swimming crab</name>
    <name type="synonym">Neptunus trituberculatus</name>
    <dbReference type="NCBI Taxonomy" id="210409"/>
    <lineage>
        <taxon>Eukaryota</taxon>
        <taxon>Metazoa</taxon>
        <taxon>Ecdysozoa</taxon>
        <taxon>Arthropoda</taxon>
        <taxon>Crustacea</taxon>
        <taxon>Multicrustacea</taxon>
        <taxon>Malacostraca</taxon>
        <taxon>Eumalacostraca</taxon>
        <taxon>Eucarida</taxon>
        <taxon>Decapoda</taxon>
        <taxon>Pleocyemata</taxon>
        <taxon>Brachyura</taxon>
        <taxon>Eubrachyura</taxon>
        <taxon>Portunoidea</taxon>
        <taxon>Portunidae</taxon>
        <taxon>Portuninae</taxon>
        <taxon>Portunus</taxon>
    </lineage>
</organism>
<gene>
    <name evidence="2" type="ORF">E2C01_092239</name>
</gene>
<sequence>MFPLYHGGHHLLTLLISKLVTSTLTSSYIKLTVMSMAGGDAPARAMDRRALIMIKRRQSLTQQV</sequence>
<dbReference type="Proteomes" id="UP000324222">
    <property type="component" value="Unassembled WGS sequence"/>
</dbReference>
<feature type="chain" id="PRO_5023024057" evidence="1">
    <location>
        <begin position="23"/>
        <end position="64"/>
    </location>
</feature>
<reference evidence="2 3" key="1">
    <citation type="submission" date="2019-05" db="EMBL/GenBank/DDBJ databases">
        <title>Another draft genome of Portunus trituberculatus and its Hox gene families provides insights of decapod evolution.</title>
        <authorList>
            <person name="Jeong J.-H."/>
            <person name="Song I."/>
            <person name="Kim S."/>
            <person name="Choi T."/>
            <person name="Kim D."/>
            <person name="Ryu S."/>
            <person name="Kim W."/>
        </authorList>
    </citation>
    <scope>NUCLEOTIDE SEQUENCE [LARGE SCALE GENOMIC DNA]</scope>
    <source>
        <tissue evidence="2">Muscle</tissue>
    </source>
</reference>
<dbReference type="AlphaFoldDB" id="A0A5B7JRH6"/>
<evidence type="ECO:0000313" key="2">
    <source>
        <dbReference type="EMBL" id="MPC96956.1"/>
    </source>
</evidence>
<keyword evidence="1" id="KW-0732">Signal</keyword>
<comment type="caution">
    <text evidence="2">The sequence shown here is derived from an EMBL/GenBank/DDBJ whole genome shotgun (WGS) entry which is preliminary data.</text>
</comment>
<feature type="signal peptide" evidence="1">
    <location>
        <begin position="1"/>
        <end position="22"/>
    </location>
</feature>
<evidence type="ECO:0000313" key="3">
    <source>
        <dbReference type="Proteomes" id="UP000324222"/>
    </source>
</evidence>
<evidence type="ECO:0000256" key="1">
    <source>
        <dbReference type="SAM" id="SignalP"/>
    </source>
</evidence>
<dbReference type="EMBL" id="VSRR010108005">
    <property type="protein sequence ID" value="MPC96956.1"/>
    <property type="molecule type" value="Genomic_DNA"/>
</dbReference>
<keyword evidence="3" id="KW-1185">Reference proteome</keyword>
<proteinExistence type="predicted"/>
<name>A0A5B7JRH6_PORTR</name>